<evidence type="ECO:0000313" key="1">
    <source>
        <dbReference type="EMBL" id="RXQ87121.1"/>
    </source>
</evidence>
<reference evidence="1 2" key="1">
    <citation type="submission" date="2019-01" db="EMBL/GenBank/DDBJ databases">
        <title>Ancylomarina salipaludis sp. nov., isolated from a salt marsh.</title>
        <authorList>
            <person name="Yoon J.-H."/>
        </authorList>
    </citation>
    <scope>NUCLEOTIDE SEQUENCE [LARGE SCALE GENOMIC DNA]</scope>
    <source>
        <strain evidence="1 2">SHSM-M15</strain>
    </source>
</reference>
<keyword evidence="2" id="KW-1185">Reference proteome</keyword>
<evidence type="ECO:0000313" key="2">
    <source>
        <dbReference type="Proteomes" id="UP000289703"/>
    </source>
</evidence>
<dbReference type="EMBL" id="SAXA01000031">
    <property type="protein sequence ID" value="RXQ87121.1"/>
    <property type="molecule type" value="Genomic_DNA"/>
</dbReference>
<protein>
    <submittedName>
        <fullName evidence="1">Uncharacterized protein</fullName>
    </submittedName>
</protein>
<accession>A0A4Q1JHH4</accession>
<dbReference type="RefSeq" id="WP_129255825.1">
    <property type="nucleotide sequence ID" value="NZ_SAXA01000031.1"/>
</dbReference>
<dbReference type="Proteomes" id="UP000289703">
    <property type="component" value="Unassembled WGS sequence"/>
</dbReference>
<comment type="caution">
    <text evidence="1">The sequence shown here is derived from an EMBL/GenBank/DDBJ whole genome shotgun (WGS) entry which is preliminary data.</text>
</comment>
<sequence>MDKTNLYIVHNAIFSMNKIPLGDNRNMRPHLNKLFNNNYCFREHRLNILNPFQENTQSLPFIKNLGLIVFNPKSMRLSSSGCCERELLAQFLGGREEYNNPEAPLQNLVEIDEDWDEWNLFGYNAKLDDQRHNYLYFELAKSLPIKCIINGKCIATGKVHTHIYPFGYIVISFALNIDYSKTSENIKTILKETRLNRNNKNWKWRSKFGELPLSEILNNVKKSILESFFDSNSIPSTRITIETSIKHFDNIASELDNVLKGENQKFSIDEESNEYFKINPQGLLVNFSNERTNKSALRFFWKINTIFEYAFIQKRIMHDYKNYLTDKVQELKEYRFQLGKKLLEEDIAKFSVFEPTIPRFINDFNAHIKAASPFHRRIYYEIEKGINLKHDKEKFKTIINEWEQEIEKWEHPIKVLWKKFLSPLRSLLGG</sequence>
<gene>
    <name evidence="1" type="ORF">EO244_16710</name>
</gene>
<proteinExistence type="predicted"/>
<dbReference type="AlphaFoldDB" id="A0A4Q1JHH4"/>
<organism evidence="1 2">
    <name type="scientific">Ancylomarina salipaludis</name>
    <dbReference type="NCBI Taxonomy" id="2501299"/>
    <lineage>
        <taxon>Bacteria</taxon>
        <taxon>Pseudomonadati</taxon>
        <taxon>Bacteroidota</taxon>
        <taxon>Bacteroidia</taxon>
        <taxon>Marinilabiliales</taxon>
        <taxon>Marinifilaceae</taxon>
        <taxon>Ancylomarina</taxon>
    </lineage>
</organism>
<name>A0A4Q1JHH4_9BACT</name>